<organism evidence="10 11">
    <name type="scientific">Aeromonas diversa CDC 2478-85</name>
    <dbReference type="NCBI Taxonomy" id="1268237"/>
    <lineage>
        <taxon>Bacteria</taxon>
        <taxon>Pseudomonadati</taxon>
        <taxon>Pseudomonadota</taxon>
        <taxon>Gammaproteobacteria</taxon>
        <taxon>Aeromonadales</taxon>
        <taxon>Aeromonadaceae</taxon>
        <taxon>Aeromonas</taxon>
    </lineage>
</organism>
<dbReference type="Gene3D" id="1.25.40.10">
    <property type="entry name" value="Tetratricopeptide repeat domain"/>
    <property type="match status" value="4"/>
</dbReference>
<dbReference type="PANTHER" id="PTHR12558:SF13">
    <property type="entry name" value="CELL DIVISION CYCLE PROTEIN 27 HOMOLOG"/>
    <property type="match status" value="1"/>
</dbReference>
<dbReference type="GO" id="GO:0030244">
    <property type="term" value="P:cellulose biosynthetic process"/>
    <property type="evidence" value="ECO:0007669"/>
    <property type="project" value="UniProtKB-KW"/>
</dbReference>
<accession>N9VEW7</accession>
<dbReference type="UniPathway" id="UPA00694"/>
<dbReference type="InterPro" id="IPR011990">
    <property type="entry name" value="TPR-like_helical_dom_sf"/>
</dbReference>
<keyword evidence="3 8" id="KW-0732">Signal</keyword>
<dbReference type="AlphaFoldDB" id="N9VEW7"/>
<evidence type="ECO:0000256" key="5">
    <source>
        <dbReference type="ARBA" id="ARBA00022803"/>
    </source>
</evidence>
<dbReference type="SMART" id="SM00028">
    <property type="entry name" value="TPR"/>
    <property type="match status" value="5"/>
</dbReference>
<sequence length="909" mass="98298">MSALSALCLLGSLLASAPLHGEVAPVPWLLGQIRLGEATGREDLVSNSLYSLSLIEGARPELLAAQARQALRLGKLEEARSRLAELGKLAPDSLLYRQGMANLALSEPAKRQQLQQARLLSRAGRLDEALALYRTLLVEGQAPNLELAVEYALLQASLPSLHRQGMAELARLNHDYPGQPGLQAGLARHLLADGRQSEAFALLEKMAQSPFSRGSAAGLWLGAIQDMPVGEQSIAALKRFVTAFGSGDEVTSALAMLEQHQAQWASPAFRARQRALAGEASLPELKRALAANPGDVALIGALGQAYSRANQRALAIAQFERVLREPSLDDREKWQGLLDTNRYWLLLEQADGALARGDNPGAALRYRQAVRLDAKEGEGWIGLGDANLALGDAAGAEQAYREALRLAPKDSRPLTRLFELYRARSPEQALALIEGAPALAAQGKRLRSELLQQQADRLAEQGKQSEALAQRQQALILTPEDPWLTYRVAGSLAERGEAGRGELMLRTGLGRYPLDVAWYRALALYLSGQDRPEEGRRVLARLAKVQWSEEMAALDRRLQREQILAEARRQHQAGALAAAEASLRPLSSDPEALLLLAGWAAERGEGAEAEAVYRRLLEVEPGSLEARIGLAELALARGDRGAARGWLPVWPDPLPPIEEAREWREVANLYQTLGESARAEAIFTAYAPSLEQAPPSRDTALFWRDAARQRFAAGQEEQAIALDRKAMAAAGLIADTGLNDAVLTREARAREGEEWLAASLRGDLERHYRQSQTSVSFDSDYWGSSGTGGVSDLRALTQMLQLDTPLAGGTLFGRLERVDMDAGHFAGQEKFGTCAERVCTAGDQQAQGTLVAAGWHKGRWAVDLGSTPLGFEVVDWTGGVLGAGRSRGSGLDLHPVAAPGNQLPALLCR</sequence>
<evidence type="ECO:0000313" key="11">
    <source>
        <dbReference type="Proteomes" id="UP000023775"/>
    </source>
</evidence>
<name>N9VEW7_9GAMM</name>
<dbReference type="Pfam" id="PF13432">
    <property type="entry name" value="TPR_16"/>
    <property type="match status" value="1"/>
</dbReference>
<protein>
    <submittedName>
        <fullName evidence="10">Cellulose synthase subunit</fullName>
    </submittedName>
</protein>
<evidence type="ECO:0000256" key="8">
    <source>
        <dbReference type="SAM" id="SignalP"/>
    </source>
</evidence>
<reference evidence="10 11" key="1">
    <citation type="journal article" date="2013" name="Genome Announc.">
        <title>Draft Genome Sequence of the Aeromonas diversa Type Strain.</title>
        <authorList>
            <person name="Farfan M."/>
            <person name="Spataro N."/>
            <person name="Sanglas A."/>
            <person name="Albarral V."/>
            <person name="Loren J.G."/>
            <person name="Bosch E."/>
            <person name="Fuste M.C."/>
        </authorList>
    </citation>
    <scope>NUCLEOTIDE SEQUENCE [LARGE SCALE GENOMIC DNA]</scope>
    <source>
        <strain evidence="10 11">2478-85</strain>
    </source>
</reference>
<proteinExistence type="predicted"/>
<feature type="domain" description="Cellulose synthase operon C C-terminal" evidence="9">
    <location>
        <begin position="791"/>
        <end position="890"/>
    </location>
</feature>
<keyword evidence="6" id="KW-0135">Cellulose biosynthesis</keyword>
<evidence type="ECO:0000256" key="7">
    <source>
        <dbReference type="PROSITE-ProRule" id="PRU00339"/>
    </source>
</evidence>
<evidence type="ECO:0000256" key="1">
    <source>
        <dbReference type="ARBA" id="ARBA00003476"/>
    </source>
</evidence>
<dbReference type="EMBL" id="APVG01000001">
    <property type="protein sequence ID" value="ENY73802.1"/>
    <property type="molecule type" value="Genomic_DNA"/>
</dbReference>
<comment type="function">
    <text evidence="1">Required for maximal bacterial cellulose synthesis.</text>
</comment>
<comment type="pathway">
    <text evidence="2">Glycan metabolism; bacterial cellulose biosynthesis.</text>
</comment>
<dbReference type="PATRIC" id="fig|1268237.3.peg.24"/>
<dbReference type="PROSITE" id="PS50005">
    <property type="entry name" value="TPR"/>
    <property type="match status" value="1"/>
</dbReference>
<keyword evidence="4" id="KW-0677">Repeat</keyword>
<dbReference type="InterPro" id="IPR019734">
    <property type="entry name" value="TPR_rpt"/>
</dbReference>
<dbReference type="GO" id="GO:0019867">
    <property type="term" value="C:outer membrane"/>
    <property type="evidence" value="ECO:0007669"/>
    <property type="project" value="InterPro"/>
</dbReference>
<feature type="chain" id="PRO_5004155439" evidence="8">
    <location>
        <begin position="22"/>
        <end position="909"/>
    </location>
</feature>
<dbReference type="Pfam" id="PF05420">
    <property type="entry name" value="BCSC_C"/>
    <property type="match status" value="1"/>
</dbReference>
<dbReference type="eggNOG" id="COG0457">
    <property type="taxonomic scope" value="Bacteria"/>
</dbReference>
<evidence type="ECO:0000256" key="6">
    <source>
        <dbReference type="ARBA" id="ARBA00022916"/>
    </source>
</evidence>
<comment type="caution">
    <text evidence="10">The sequence shown here is derived from an EMBL/GenBank/DDBJ whole genome shotgun (WGS) entry which is preliminary data.</text>
</comment>
<feature type="repeat" description="TPR" evidence="7">
    <location>
        <begin position="377"/>
        <end position="410"/>
    </location>
</feature>
<feature type="signal peptide" evidence="8">
    <location>
        <begin position="1"/>
        <end position="21"/>
    </location>
</feature>
<dbReference type="PANTHER" id="PTHR12558">
    <property type="entry name" value="CELL DIVISION CYCLE 16,23,27"/>
    <property type="match status" value="1"/>
</dbReference>
<evidence type="ECO:0000256" key="4">
    <source>
        <dbReference type="ARBA" id="ARBA00022737"/>
    </source>
</evidence>
<evidence type="ECO:0000256" key="2">
    <source>
        <dbReference type="ARBA" id="ARBA00005186"/>
    </source>
</evidence>
<gene>
    <name evidence="10" type="ORF">G114_00120</name>
</gene>
<keyword evidence="11" id="KW-1185">Reference proteome</keyword>
<evidence type="ECO:0000256" key="3">
    <source>
        <dbReference type="ARBA" id="ARBA00022729"/>
    </source>
</evidence>
<dbReference type="Pfam" id="PF14559">
    <property type="entry name" value="TPR_19"/>
    <property type="match status" value="1"/>
</dbReference>
<dbReference type="SUPFAM" id="SSF48452">
    <property type="entry name" value="TPR-like"/>
    <property type="match status" value="3"/>
</dbReference>
<dbReference type="RefSeq" id="WP_005345531.1">
    <property type="nucleotide sequence ID" value="NZ_APVG01000001.1"/>
</dbReference>
<keyword evidence="5 7" id="KW-0802">TPR repeat</keyword>
<dbReference type="InterPro" id="IPR008410">
    <property type="entry name" value="BCSC_C"/>
</dbReference>
<evidence type="ECO:0000259" key="9">
    <source>
        <dbReference type="Pfam" id="PF05420"/>
    </source>
</evidence>
<evidence type="ECO:0000313" key="10">
    <source>
        <dbReference type="EMBL" id="ENY73802.1"/>
    </source>
</evidence>
<dbReference type="Proteomes" id="UP000023775">
    <property type="component" value="Unassembled WGS sequence"/>
</dbReference>